<protein>
    <submittedName>
        <fullName evidence="2">Uncharacterized protein</fullName>
    </submittedName>
</protein>
<feature type="compositionally biased region" description="Polar residues" evidence="1">
    <location>
        <begin position="120"/>
        <end position="140"/>
    </location>
</feature>
<organism evidence="3">
    <name type="scientific">Salpingoeca rosetta (strain ATCC 50818 / BSB-021)</name>
    <dbReference type="NCBI Taxonomy" id="946362"/>
    <lineage>
        <taxon>Eukaryota</taxon>
        <taxon>Choanoflagellata</taxon>
        <taxon>Craspedida</taxon>
        <taxon>Salpingoecidae</taxon>
        <taxon>Salpingoeca</taxon>
    </lineage>
</organism>
<evidence type="ECO:0000313" key="2">
    <source>
        <dbReference type="EMBL" id="EGD78494.1"/>
    </source>
</evidence>
<evidence type="ECO:0000313" key="3">
    <source>
        <dbReference type="Proteomes" id="UP000007799"/>
    </source>
</evidence>
<feature type="region of interest" description="Disordered" evidence="1">
    <location>
        <begin position="113"/>
        <end position="140"/>
    </location>
</feature>
<proteinExistence type="predicted"/>
<dbReference type="KEGG" id="sre:PTSG_09191"/>
<sequence length="323" mass="36028">MTPAQEGKEARGGACCCCCCEGEKEDPEIPATRGAVDGDMRHFRKLRGRGALSERECPLVLHLHTFLKHEHEMERARRKAARTGGKMATRDAMLGCSAATVRQLLSKWNRMKREAGKRPNSLNITNNRGTSAKPQRVPSTGRVTRLVRDFTTQAQSSGRVINATQLTKHLIESGVLSVKVNPLTSQPEHRDLQAARRATQRFLVRFGYLQTQGRDERKARPTTHLDKLADYLHTLFKIRNQKKKKAVYLDEAYVQAATNDSSVRLSTHDPSHQTDAAEHVKITKTNGPRMRVVLAIQNRDPRSADPSQPCTPQQQAGIVDGTA</sequence>
<dbReference type="EMBL" id="GL832983">
    <property type="protein sequence ID" value="EGD78494.1"/>
    <property type="molecule type" value="Genomic_DNA"/>
</dbReference>
<feature type="region of interest" description="Disordered" evidence="1">
    <location>
        <begin position="300"/>
        <end position="323"/>
    </location>
</feature>
<reference evidence="2" key="1">
    <citation type="submission" date="2009-08" db="EMBL/GenBank/DDBJ databases">
        <title>Annotation of Salpingoeca rosetta.</title>
        <authorList>
            <consortium name="The Broad Institute Genome Sequencing Platform"/>
            <person name="Russ C."/>
            <person name="Cuomo C."/>
            <person name="Burger G."/>
            <person name="Gray M.W."/>
            <person name="Holland P.W.H."/>
            <person name="King N."/>
            <person name="Lang F.B.F."/>
            <person name="Roger A.J."/>
            <person name="Ruiz-Trillo I."/>
            <person name="Young S.K."/>
            <person name="Zeng Q."/>
            <person name="Gargeya S."/>
            <person name="Alvarado L."/>
            <person name="Berlin A."/>
            <person name="Chapman S.B."/>
            <person name="Chen Z."/>
            <person name="Freedman E."/>
            <person name="Gellesch M."/>
            <person name="Goldberg J."/>
            <person name="Griggs A."/>
            <person name="Gujja S."/>
            <person name="Heilman E."/>
            <person name="Heiman D."/>
            <person name="Howarth C."/>
            <person name="Mehta T."/>
            <person name="Neiman D."/>
            <person name="Pearson M."/>
            <person name="Roberts A."/>
            <person name="Saif S."/>
            <person name="Shea T."/>
            <person name="Shenoy N."/>
            <person name="Sisk P."/>
            <person name="Stolte C."/>
            <person name="Sykes S."/>
            <person name="White J."/>
            <person name="Yandava C."/>
            <person name="Haas B."/>
            <person name="Nusbaum C."/>
            <person name="Birren B."/>
        </authorList>
    </citation>
    <scope>NUCLEOTIDE SEQUENCE [LARGE SCALE GENOMIC DNA]</scope>
    <source>
        <strain evidence="2">ATCC 50818</strain>
    </source>
</reference>
<dbReference type="GeneID" id="16069988"/>
<accession>F2UMZ5</accession>
<gene>
    <name evidence="2" type="ORF">PTSG_09191</name>
</gene>
<name>F2UMZ5_SALR5</name>
<dbReference type="AlphaFoldDB" id="F2UMZ5"/>
<dbReference type="InParanoid" id="F2UMZ5"/>
<dbReference type="Proteomes" id="UP000007799">
    <property type="component" value="Unassembled WGS sequence"/>
</dbReference>
<feature type="compositionally biased region" description="Polar residues" evidence="1">
    <location>
        <begin position="305"/>
        <end position="316"/>
    </location>
</feature>
<dbReference type="RefSeq" id="XP_004989443.1">
    <property type="nucleotide sequence ID" value="XM_004989386.1"/>
</dbReference>
<evidence type="ECO:0000256" key="1">
    <source>
        <dbReference type="SAM" id="MobiDB-lite"/>
    </source>
</evidence>
<keyword evidence="3" id="KW-1185">Reference proteome</keyword>